<gene>
    <name evidence="2" type="ORF">F0562_036010</name>
</gene>
<dbReference type="AlphaFoldDB" id="A0A5J5ACA3"/>
<keyword evidence="3" id="KW-1185">Reference proteome</keyword>
<protein>
    <submittedName>
        <fullName evidence="2">Uncharacterized protein</fullName>
    </submittedName>
</protein>
<dbReference type="PANTHER" id="PTHR33472">
    <property type="entry name" value="OS01G0106600 PROTEIN"/>
    <property type="match status" value="1"/>
</dbReference>
<feature type="region of interest" description="Disordered" evidence="1">
    <location>
        <begin position="231"/>
        <end position="283"/>
    </location>
</feature>
<feature type="region of interest" description="Disordered" evidence="1">
    <location>
        <begin position="339"/>
        <end position="376"/>
    </location>
</feature>
<name>A0A5J5ACA3_9ASTE</name>
<feature type="compositionally biased region" description="Polar residues" evidence="1">
    <location>
        <begin position="241"/>
        <end position="255"/>
    </location>
</feature>
<dbReference type="PRINTS" id="PR01217">
    <property type="entry name" value="PRICHEXTENSN"/>
</dbReference>
<feature type="compositionally biased region" description="Pro residues" evidence="1">
    <location>
        <begin position="38"/>
        <end position="47"/>
    </location>
</feature>
<accession>A0A5J5ACA3</accession>
<evidence type="ECO:0000313" key="2">
    <source>
        <dbReference type="EMBL" id="KAA8528655.1"/>
    </source>
</evidence>
<dbReference type="EMBL" id="CM018045">
    <property type="protein sequence ID" value="KAA8528655.1"/>
    <property type="molecule type" value="Genomic_DNA"/>
</dbReference>
<organism evidence="2 3">
    <name type="scientific">Nyssa sinensis</name>
    <dbReference type="NCBI Taxonomy" id="561372"/>
    <lineage>
        <taxon>Eukaryota</taxon>
        <taxon>Viridiplantae</taxon>
        <taxon>Streptophyta</taxon>
        <taxon>Embryophyta</taxon>
        <taxon>Tracheophyta</taxon>
        <taxon>Spermatophyta</taxon>
        <taxon>Magnoliopsida</taxon>
        <taxon>eudicotyledons</taxon>
        <taxon>Gunneridae</taxon>
        <taxon>Pentapetalae</taxon>
        <taxon>asterids</taxon>
        <taxon>Cornales</taxon>
        <taxon>Nyssaceae</taxon>
        <taxon>Nyssa</taxon>
    </lineage>
</organism>
<dbReference type="PANTHER" id="PTHR33472:SF24">
    <property type="entry name" value="VEGETATIVE CELL WALL PROTEIN GP1-LIKE"/>
    <property type="match status" value="1"/>
</dbReference>
<dbReference type="Proteomes" id="UP000325577">
    <property type="component" value="Linkage Group LG21"/>
</dbReference>
<feature type="compositionally biased region" description="Basic and acidic residues" evidence="1">
    <location>
        <begin position="358"/>
        <end position="374"/>
    </location>
</feature>
<proteinExistence type="predicted"/>
<sequence length="415" mass="44536">MAEQRQTFRFRLPWLTTAPAPNPTPTQPTTTPTSRPLFRPPIRPPGLAPAQPRPQAQESTRTESQPPSPSRAGTQSQVTSQPPSPRVAPQPRAASQPSSPSRTASQTQPAAQPQSLSQLASQPADQTSLLTPPSSTEPPPPVSQQEPKPESKQPQPKAEITSDYVLKPQNETSIQMTFSTNGTATRPSELSGPVVADGKSGLLAVSSGSKAPANEQPSFAFQAEQKQLENQGILGIKERSATSGSNGKQTRTVISYQKDKNTVSESRQKPALSNGEPAPLHKEIREDIAKFVRKMTTGISKHPMDEKPVSIITVAGENRGASMQLGSESAKREGAVHIQRGYKINPDESIKGTTDAEGSSRGESEDSKTKEDQATKAYINSNIQGINDSILFNHSVAERNPGVHLVHNQNFHSAA</sequence>
<feature type="region of interest" description="Disordered" evidence="1">
    <location>
        <begin position="1"/>
        <end position="172"/>
    </location>
</feature>
<feature type="compositionally biased region" description="Basic and acidic residues" evidence="1">
    <location>
        <begin position="257"/>
        <end position="268"/>
    </location>
</feature>
<feature type="compositionally biased region" description="Polar residues" evidence="1">
    <location>
        <begin position="54"/>
        <end position="79"/>
    </location>
</feature>
<evidence type="ECO:0000313" key="3">
    <source>
        <dbReference type="Proteomes" id="UP000325577"/>
    </source>
</evidence>
<feature type="compositionally biased region" description="Low complexity" evidence="1">
    <location>
        <begin position="89"/>
        <end position="134"/>
    </location>
</feature>
<reference evidence="2 3" key="1">
    <citation type="submission" date="2019-09" db="EMBL/GenBank/DDBJ databases">
        <title>A chromosome-level genome assembly of the Chinese tupelo Nyssa sinensis.</title>
        <authorList>
            <person name="Yang X."/>
            <person name="Kang M."/>
            <person name="Yang Y."/>
            <person name="Xiong H."/>
            <person name="Wang M."/>
            <person name="Zhang Z."/>
            <person name="Wang Z."/>
            <person name="Wu H."/>
            <person name="Ma T."/>
            <person name="Liu J."/>
            <person name="Xi Z."/>
        </authorList>
    </citation>
    <scope>NUCLEOTIDE SEQUENCE [LARGE SCALE GENOMIC DNA]</scope>
    <source>
        <strain evidence="2">J267</strain>
        <tissue evidence="2">Leaf</tissue>
    </source>
</reference>
<dbReference type="OrthoDB" id="1709592at2759"/>
<evidence type="ECO:0000256" key="1">
    <source>
        <dbReference type="SAM" id="MobiDB-lite"/>
    </source>
</evidence>